<dbReference type="GO" id="GO:0089718">
    <property type="term" value="P:amino acid import across plasma membrane"/>
    <property type="evidence" value="ECO:0007669"/>
    <property type="project" value="TreeGrafter"/>
</dbReference>
<dbReference type="GO" id="GO:0005886">
    <property type="term" value="C:plasma membrane"/>
    <property type="evidence" value="ECO:0007669"/>
    <property type="project" value="TreeGrafter"/>
</dbReference>
<dbReference type="PROSITE" id="PS50267">
    <property type="entry name" value="NA_NEUROTRAN_SYMP_3"/>
    <property type="match status" value="1"/>
</dbReference>
<dbReference type="Pfam" id="PF00209">
    <property type="entry name" value="SNF"/>
    <property type="match status" value="1"/>
</dbReference>
<dbReference type="Proteomes" id="UP000092460">
    <property type="component" value="Unassembled WGS sequence"/>
</dbReference>
<keyword evidence="7 8" id="KW-0472">Membrane</keyword>
<keyword evidence="6 8" id="KW-1133">Transmembrane helix</keyword>
<sequence length="216" mass="24943">MVAWLYGINEFVDDIYFMIGRKPGKLWYYCWKYITPSVLLFIFFTTIIFNRTVRYNNVIYPSWAVALGWLSFALSLIFIPLHMLKKVFLSSGKPNDNFYNALKADFWLPEEEEERSAYEDFKRCQRLLCNLLSLPIAESGGLVAKQFDFCGKRSTKTLPTSWEVSQSNVFVGKAVRSSTVQMPKIKPWTTAVGSDRISNAIRKPFMIPDDGFPIVQ</sequence>
<evidence type="ECO:0000256" key="6">
    <source>
        <dbReference type="ARBA" id="ARBA00022989"/>
    </source>
</evidence>
<name>A0A1B0BJ28_9MUSC</name>
<evidence type="ECO:0000256" key="1">
    <source>
        <dbReference type="ARBA" id="ARBA00004141"/>
    </source>
</evidence>
<keyword evidence="5" id="KW-0769">Symport</keyword>
<dbReference type="AlphaFoldDB" id="A0A1B0BJ28"/>
<dbReference type="VEuPathDB" id="VectorBase:GPPI031808"/>
<reference evidence="9" key="2">
    <citation type="submission" date="2020-05" db="UniProtKB">
        <authorList>
            <consortium name="EnsemblMetazoa"/>
        </authorList>
    </citation>
    <scope>IDENTIFICATION</scope>
    <source>
        <strain evidence="9">IAEA</strain>
    </source>
</reference>
<protein>
    <submittedName>
        <fullName evidence="9">Uncharacterized protein</fullName>
    </submittedName>
</protein>
<dbReference type="PANTHER" id="PTHR11616:SF241">
    <property type="entry name" value="SODIUM- AND CHLORIDE-DEPENDENT GLYCINE TRANSPORTER 2"/>
    <property type="match status" value="1"/>
</dbReference>
<keyword evidence="3" id="KW-0813">Transport</keyword>
<evidence type="ECO:0000256" key="7">
    <source>
        <dbReference type="ARBA" id="ARBA00023136"/>
    </source>
</evidence>
<accession>A0A1B0BJ28</accession>
<comment type="subcellular location">
    <subcellularLocation>
        <location evidence="1">Membrane</location>
        <topology evidence="1">Multi-pass membrane protein</topology>
    </subcellularLocation>
</comment>
<dbReference type="STRING" id="67801.A0A1B0BJ28"/>
<dbReference type="EnsemblMetazoa" id="GPPI031808-RA">
    <property type="protein sequence ID" value="GPPI031808-PA"/>
    <property type="gene ID" value="GPPI031808"/>
</dbReference>
<organism evidence="9 10">
    <name type="scientific">Glossina palpalis gambiensis</name>
    <dbReference type="NCBI Taxonomy" id="67801"/>
    <lineage>
        <taxon>Eukaryota</taxon>
        <taxon>Metazoa</taxon>
        <taxon>Ecdysozoa</taxon>
        <taxon>Arthropoda</taxon>
        <taxon>Hexapoda</taxon>
        <taxon>Insecta</taxon>
        <taxon>Pterygota</taxon>
        <taxon>Neoptera</taxon>
        <taxon>Endopterygota</taxon>
        <taxon>Diptera</taxon>
        <taxon>Brachycera</taxon>
        <taxon>Muscomorpha</taxon>
        <taxon>Hippoboscoidea</taxon>
        <taxon>Glossinidae</taxon>
        <taxon>Glossina</taxon>
    </lineage>
</organism>
<dbReference type="PANTHER" id="PTHR11616">
    <property type="entry name" value="SODIUM/CHLORIDE DEPENDENT TRANSPORTER"/>
    <property type="match status" value="1"/>
</dbReference>
<evidence type="ECO:0000256" key="4">
    <source>
        <dbReference type="ARBA" id="ARBA00022692"/>
    </source>
</evidence>
<evidence type="ECO:0000256" key="5">
    <source>
        <dbReference type="ARBA" id="ARBA00022847"/>
    </source>
</evidence>
<feature type="transmembrane region" description="Helical" evidence="8">
    <location>
        <begin position="61"/>
        <end position="84"/>
    </location>
</feature>
<evidence type="ECO:0000256" key="3">
    <source>
        <dbReference type="ARBA" id="ARBA00022448"/>
    </source>
</evidence>
<reference evidence="10" key="1">
    <citation type="submission" date="2015-01" db="EMBL/GenBank/DDBJ databases">
        <authorList>
            <person name="Aksoy S."/>
            <person name="Warren W."/>
            <person name="Wilson R.K."/>
        </authorList>
    </citation>
    <scope>NUCLEOTIDE SEQUENCE [LARGE SCALE GENOMIC DNA]</scope>
    <source>
        <strain evidence="10">IAEA</strain>
    </source>
</reference>
<evidence type="ECO:0000256" key="8">
    <source>
        <dbReference type="SAM" id="Phobius"/>
    </source>
</evidence>
<evidence type="ECO:0000256" key="2">
    <source>
        <dbReference type="ARBA" id="ARBA00006459"/>
    </source>
</evidence>
<evidence type="ECO:0000313" key="10">
    <source>
        <dbReference type="Proteomes" id="UP000092460"/>
    </source>
</evidence>
<feature type="transmembrane region" description="Helical" evidence="8">
    <location>
        <begin position="26"/>
        <end position="49"/>
    </location>
</feature>
<dbReference type="SUPFAM" id="SSF161070">
    <property type="entry name" value="SNF-like"/>
    <property type="match status" value="1"/>
</dbReference>
<dbReference type="EMBL" id="JXJN01015317">
    <property type="status" value="NOT_ANNOTATED_CDS"/>
    <property type="molecule type" value="Genomic_DNA"/>
</dbReference>
<evidence type="ECO:0000313" key="9">
    <source>
        <dbReference type="EnsemblMetazoa" id="GPPI031808-PA"/>
    </source>
</evidence>
<proteinExistence type="inferred from homology"/>
<dbReference type="InterPro" id="IPR000175">
    <property type="entry name" value="Na/ntran_symport"/>
</dbReference>
<keyword evidence="4 8" id="KW-0812">Transmembrane</keyword>
<dbReference type="InterPro" id="IPR037272">
    <property type="entry name" value="SNS_sf"/>
</dbReference>
<keyword evidence="10" id="KW-1185">Reference proteome</keyword>
<dbReference type="GO" id="GO:0005283">
    <property type="term" value="F:amino acid:sodium symporter activity"/>
    <property type="evidence" value="ECO:0007669"/>
    <property type="project" value="TreeGrafter"/>
</dbReference>
<comment type="similarity">
    <text evidence="2">Belongs to the sodium:neurotransmitter symporter (SNF) (TC 2.A.22) family.</text>
</comment>